<dbReference type="GeneID" id="114866166"/>
<evidence type="ECO:0000313" key="2">
    <source>
        <dbReference type="Proteomes" id="UP000515150"/>
    </source>
</evidence>
<dbReference type="AlphaFoldDB" id="A0A9W2Y4Q2"/>
<feature type="compositionally biased region" description="Polar residues" evidence="1">
    <location>
        <begin position="191"/>
        <end position="210"/>
    </location>
</feature>
<evidence type="ECO:0000256" key="1">
    <source>
        <dbReference type="SAM" id="MobiDB-lite"/>
    </source>
</evidence>
<protein>
    <submittedName>
        <fullName evidence="3">Uncharacterized protein LOC114866166</fullName>
    </submittedName>
</protein>
<proteinExistence type="predicted"/>
<accession>A0A9W2Y4Q2</accession>
<feature type="region of interest" description="Disordered" evidence="1">
    <location>
        <begin position="190"/>
        <end position="286"/>
    </location>
</feature>
<name>A0A9W2Y4Q2_BETSP</name>
<keyword evidence="2" id="KW-1185">Reference proteome</keyword>
<reference evidence="3" key="1">
    <citation type="submission" date="2025-08" db="UniProtKB">
        <authorList>
            <consortium name="RefSeq"/>
        </authorList>
    </citation>
    <scope>IDENTIFICATION</scope>
</reference>
<dbReference type="RefSeq" id="XP_055369086.1">
    <property type="nucleotide sequence ID" value="XM_055513111.1"/>
</dbReference>
<dbReference type="Proteomes" id="UP000515150">
    <property type="component" value="Chromosome 11"/>
</dbReference>
<sequence>MHWGNELKTACDAQQQQVVVCSLAERRPPVQVHSQLFFSLQRLQRCSVAALGSWCSMCSGVSVRSLLFSLLFAGQLATAFRYRRADPDKANAERSWTFPQRHQPALLRSRVNAAQHSLPDGSSEALSPAVGSVGSYGRLKGGSRMVSRVFGYRPGSVTDTMDLWRFVLPPMQKGNLYPLGVVSSHAIRMTSGHQSEAKAQQPNPPSQHQGFQLIPAGRTPQPSFPALIPQLPGSSNSWAGQAPASPHSNRFHTGVASSRGIVMRGGPRPEAQDPPARTQSKAGKWDVPWKGALGSVAQLPDFLPRVPNAEAAGYRAG</sequence>
<organism evidence="2 3">
    <name type="scientific">Betta splendens</name>
    <name type="common">Siamese fighting fish</name>
    <dbReference type="NCBI Taxonomy" id="158456"/>
    <lineage>
        <taxon>Eukaryota</taxon>
        <taxon>Metazoa</taxon>
        <taxon>Chordata</taxon>
        <taxon>Craniata</taxon>
        <taxon>Vertebrata</taxon>
        <taxon>Euteleostomi</taxon>
        <taxon>Actinopterygii</taxon>
        <taxon>Neopterygii</taxon>
        <taxon>Teleostei</taxon>
        <taxon>Neoteleostei</taxon>
        <taxon>Acanthomorphata</taxon>
        <taxon>Anabantaria</taxon>
        <taxon>Anabantiformes</taxon>
        <taxon>Anabantoidei</taxon>
        <taxon>Osphronemidae</taxon>
        <taxon>Betta</taxon>
    </lineage>
</organism>
<dbReference type="KEGG" id="bspl:114866166"/>
<gene>
    <name evidence="3" type="primary">LOC114866166</name>
</gene>
<evidence type="ECO:0000313" key="3">
    <source>
        <dbReference type="RefSeq" id="XP_055369086.1"/>
    </source>
</evidence>